<dbReference type="VEuPathDB" id="TriTrypDB:C3747_42g12"/>
<evidence type="ECO:0000256" key="1">
    <source>
        <dbReference type="SAM" id="MobiDB-lite"/>
    </source>
</evidence>
<accession>A0A2V2VA06</accession>
<dbReference type="VEuPathDB" id="TriTrypDB:Tc_MARK_250"/>
<dbReference type="VEuPathDB" id="TriTrypDB:TCSYLVIO_001431"/>
<dbReference type="InterPro" id="IPR026705">
    <property type="entry name" value="Hid-1/Ecm30"/>
</dbReference>
<evidence type="ECO:0000313" key="2">
    <source>
        <dbReference type="EMBL" id="PWU93209.1"/>
    </source>
</evidence>
<gene>
    <name evidence="2" type="ORF">C4B63_32g12</name>
</gene>
<dbReference type="VEuPathDB" id="TriTrypDB:TcCL_NonESM08097"/>
<dbReference type="VEuPathDB" id="TriTrypDB:TcG_05449"/>
<dbReference type="PANTHER" id="PTHR21575:SF12">
    <property type="entry name" value="PROTEIN HID1"/>
    <property type="match status" value="1"/>
</dbReference>
<comment type="caution">
    <text evidence="2">The sequence shown here is derived from an EMBL/GenBank/DDBJ whole genome shotgun (WGS) entry which is preliminary data.</text>
</comment>
<dbReference type="GO" id="GO:0000138">
    <property type="term" value="C:Golgi trans cisterna"/>
    <property type="evidence" value="ECO:0007669"/>
    <property type="project" value="TreeGrafter"/>
</dbReference>
<organism evidence="2 3">
    <name type="scientific">Trypanosoma cruzi</name>
    <dbReference type="NCBI Taxonomy" id="5693"/>
    <lineage>
        <taxon>Eukaryota</taxon>
        <taxon>Discoba</taxon>
        <taxon>Euglenozoa</taxon>
        <taxon>Kinetoplastea</taxon>
        <taxon>Metakinetoplastina</taxon>
        <taxon>Trypanosomatida</taxon>
        <taxon>Trypanosomatidae</taxon>
        <taxon>Trypanosoma</taxon>
        <taxon>Schizotrypanum</taxon>
    </lineage>
</organism>
<dbReference type="Proteomes" id="UP000246121">
    <property type="component" value="Unassembled WGS sequence"/>
</dbReference>
<proteinExistence type="predicted"/>
<reference evidence="2 3" key="1">
    <citation type="journal article" date="2018" name="Microb. Genom.">
        <title>Expanding an expanded genome: long-read sequencing of Trypanosoma cruzi.</title>
        <authorList>
            <person name="Berna L."/>
            <person name="Rodriguez M."/>
            <person name="Chiribao M.L."/>
            <person name="Parodi-Talice A."/>
            <person name="Pita S."/>
            <person name="Rijo G."/>
            <person name="Alvarez-Valin F."/>
            <person name="Robello C."/>
        </authorList>
    </citation>
    <scope>NUCLEOTIDE SEQUENCE [LARGE SCALE GENOMIC DNA]</scope>
    <source>
        <strain evidence="2 3">Dm28c</strain>
    </source>
</reference>
<feature type="region of interest" description="Disordered" evidence="1">
    <location>
        <begin position="114"/>
        <end position="143"/>
    </location>
</feature>
<evidence type="ECO:0008006" key="4">
    <source>
        <dbReference type="Google" id="ProtNLM"/>
    </source>
</evidence>
<dbReference type="PANTHER" id="PTHR21575">
    <property type="entry name" value="PROTEIN HID1"/>
    <property type="match status" value="1"/>
</dbReference>
<name>A0A2V2VA06_TRYCR</name>
<dbReference type="Pfam" id="PF09742">
    <property type="entry name" value="Dymeclin"/>
    <property type="match status" value="1"/>
</dbReference>
<dbReference type="EMBL" id="PRFA01000032">
    <property type="protein sequence ID" value="PWU93209.1"/>
    <property type="molecule type" value="Genomic_DNA"/>
</dbReference>
<evidence type="ECO:0000313" key="3">
    <source>
        <dbReference type="Proteomes" id="UP000246121"/>
    </source>
</evidence>
<sequence length="755" mass="83260">MGTSSSTLEVGKAIRSLLVDTPVDDGIFNLLLNTALSKSELERALPFSTLRMMRHYYTRNFALLLFKCIEVVSQIRNASLESASDVQSASQGLQNALFLMRRIIPIAMEGGDTPCAAEEPEKRGAPASNPPVEGANLPAGEAKDEKKRTLFTATFVRSFFEENLACNDTQPEQMLPFLPGQNTTLSKFVGRLLVDCCFIRGLTLAASSLPAKESESHPCVDESLLWYPGVGGKQVKGTSTQSMNGTMHALRQELLYTLTALLSYPLFSPPGTRDTLFSEPLLNVDENPLLPTLVASTLNAILAYKPFGSIPYTSHWVGPEEMVVLMSARFLSALICYPGALLDGSTQTRHTKSPEESDKNEPKENVEAKDREDGTTTEQLNSPPLRIVHSARDLISAITPEEAKYVIERLKNTIGLKVYSNRTVLPDSQRCFITQDEFMMLLWRLIELSPECQLAFAQQPAALNYIVPFVDYALNAKRDPKYFPHLQLVLFLLLRLSETRAFCLQCNALFHERIPFEFESFVGTYNDLLIIMLCSFILLRHELILPLHVTCSAIISNIAPFMIKISPVTSEKLGLVFTSVSTRYLAYKALFASNEVILDDAEVKADQVVLLNIVEAVAGVLQYHEGAAATLLAAFIKHKSLVGEVSDIFLAEGSNAFCVRLTSPFLIGTVRDAITAVEGAVATAEEAGIMDTVSVICKTSLVGALPTPHRIIVRRLYSNSSMEQWAMATTWSSLYMHTPPGTFGGSKSIKMLRFV</sequence>
<dbReference type="VEuPathDB" id="TriTrypDB:TcYC6_0082650"/>
<dbReference type="VEuPathDB" id="TriTrypDB:TCDM_06928"/>
<dbReference type="VEuPathDB" id="TriTrypDB:TcCLB.507991.80"/>
<dbReference type="VEuPathDB" id="TriTrypDB:TcCLB.504035.120"/>
<dbReference type="GO" id="GO:0016020">
    <property type="term" value="C:membrane"/>
    <property type="evidence" value="ECO:0007669"/>
    <property type="project" value="TreeGrafter"/>
</dbReference>
<dbReference type="VEuPathDB" id="TriTrypDB:C4B63_32g12"/>
<dbReference type="VEuPathDB" id="TriTrypDB:TcG_05448"/>
<dbReference type="AlphaFoldDB" id="A0A2V2VA06"/>
<dbReference type="GO" id="GO:0005797">
    <property type="term" value="C:Golgi medial cisterna"/>
    <property type="evidence" value="ECO:0007669"/>
    <property type="project" value="TreeGrafter"/>
</dbReference>
<dbReference type="VEuPathDB" id="TriTrypDB:ECC02_004073"/>
<dbReference type="VEuPathDB" id="TriTrypDB:TcBrA4_0009890"/>
<feature type="compositionally biased region" description="Basic and acidic residues" evidence="1">
    <location>
        <begin position="352"/>
        <end position="374"/>
    </location>
</feature>
<feature type="region of interest" description="Disordered" evidence="1">
    <location>
        <begin position="346"/>
        <end position="383"/>
    </location>
</feature>
<protein>
    <recommendedName>
        <fullName evidence="4">High-temperature-induced dauer-formation protein</fullName>
    </recommendedName>
</protein>
<dbReference type="VEuPathDB" id="TriTrypDB:BCY84_11088"/>